<keyword evidence="3" id="KW-1003">Cell membrane</keyword>
<evidence type="ECO:0000256" key="5">
    <source>
        <dbReference type="ARBA" id="ARBA00022729"/>
    </source>
</evidence>
<evidence type="ECO:0000256" key="11">
    <source>
        <dbReference type="RuleBase" id="RU003518"/>
    </source>
</evidence>
<reference evidence="14 15" key="1">
    <citation type="journal article" date="2018" name="Biotechnol. Adv.">
        <title>Improved genomic resources and new bioinformatic workflow for the carcinogenic parasite Clonorchis sinensis: Biotechnological implications.</title>
        <authorList>
            <person name="Wang D."/>
            <person name="Korhonen P.K."/>
            <person name="Gasser R.B."/>
            <person name="Young N.D."/>
        </authorList>
    </citation>
    <scope>NUCLEOTIDE SEQUENCE [LARGE SCALE GENOMIC DNA]</scope>
    <source>
        <strain evidence="14">Cs-k2</strain>
    </source>
</reference>
<dbReference type="AlphaFoldDB" id="A0A8T1MLU3"/>
<dbReference type="GO" id="GO:0098552">
    <property type="term" value="C:side of membrane"/>
    <property type="evidence" value="ECO:0007669"/>
    <property type="project" value="UniProtKB-KW"/>
</dbReference>
<keyword evidence="10" id="KW-0449">Lipoprotein</keyword>
<dbReference type="GO" id="GO:0005576">
    <property type="term" value="C:extracellular region"/>
    <property type="evidence" value="ECO:0007669"/>
    <property type="project" value="TreeGrafter"/>
</dbReference>
<evidence type="ECO:0000256" key="6">
    <source>
        <dbReference type="ARBA" id="ARBA00022974"/>
    </source>
</evidence>
<evidence type="ECO:0000313" key="15">
    <source>
        <dbReference type="Proteomes" id="UP000286415"/>
    </source>
</evidence>
<gene>
    <name evidence="14" type="ORF">CSKR_110168</name>
</gene>
<evidence type="ECO:0000256" key="2">
    <source>
        <dbReference type="ARBA" id="ARBA00010260"/>
    </source>
</evidence>
<evidence type="ECO:0000256" key="10">
    <source>
        <dbReference type="ARBA" id="ARBA00023288"/>
    </source>
</evidence>
<dbReference type="GO" id="GO:0045202">
    <property type="term" value="C:synapse"/>
    <property type="evidence" value="ECO:0007669"/>
    <property type="project" value="TreeGrafter"/>
</dbReference>
<evidence type="ECO:0000313" key="14">
    <source>
        <dbReference type="EMBL" id="KAG5450344.1"/>
    </source>
</evidence>
<dbReference type="Proteomes" id="UP000286415">
    <property type="component" value="Unassembled WGS sequence"/>
</dbReference>
<reference evidence="14 15" key="2">
    <citation type="journal article" date="2021" name="Genomics">
        <title>High-quality reference genome for Clonorchis sinensis.</title>
        <authorList>
            <person name="Young N.D."/>
            <person name="Stroehlein A.J."/>
            <person name="Kinkar L."/>
            <person name="Wang T."/>
            <person name="Sohn W.M."/>
            <person name="Chang B.C.H."/>
            <person name="Kaur P."/>
            <person name="Weisz D."/>
            <person name="Dudchenko O."/>
            <person name="Aiden E.L."/>
            <person name="Korhonen P.K."/>
            <person name="Gasser R.B."/>
        </authorList>
    </citation>
    <scope>NUCLEOTIDE SEQUENCE [LARGE SCALE GENOMIC DNA]</scope>
    <source>
        <strain evidence="14">Cs-k2</strain>
    </source>
</reference>
<dbReference type="GO" id="GO:0009966">
    <property type="term" value="P:regulation of signal transduction"/>
    <property type="evidence" value="ECO:0007669"/>
    <property type="project" value="InterPro"/>
</dbReference>
<dbReference type="GO" id="GO:0009986">
    <property type="term" value="C:cell surface"/>
    <property type="evidence" value="ECO:0007669"/>
    <property type="project" value="TreeGrafter"/>
</dbReference>
<keyword evidence="5 13" id="KW-0732">Signal</keyword>
<evidence type="ECO:0000256" key="7">
    <source>
        <dbReference type="ARBA" id="ARBA00023136"/>
    </source>
</evidence>
<evidence type="ECO:0000256" key="3">
    <source>
        <dbReference type="ARBA" id="ARBA00022475"/>
    </source>
</evidence>
<dbReference type="GO" id="GO:1905475">
    <property type="term" value="P:regulation of protein localization to membrane"/>
    <property type="evidence" value="ECO:0007669"/>
    <property type="project" value="TreeGrafter"/>
</dbReference>
<evidence type="ECO:0000256" key="1">
    <source>
        <dbReference type="ARBA" id="ARBA00004609"/>
    </source>
</evidence>
<keyword evidence="6" id="KW-0654">Proteoglycan</keyword>
<dbReference type="PANTHER" id="PTHR10822">
    <property type="entry name" value="GLYPICAN"/>
    <property type="match status" value="1"/>
</dbReference>
<keyword evidence="9" id="KW-0357">Heparan sulfate</keyword>
<dbReference type="GO" id="GO:0016477">
    <property type="term" value="P:cell migration"/>
    <property type="evidence" value="ECO:0007669"/>
    <property type="project" value="TreeGrafter"/>
</dbReference>
<comment type="caution">
    <text evidence="14">The sequence shown here is derived from an EMBL/GenBank/DDBJ whole genome shotgun (WGS) entry which is preliminary data.</text>
</comment>
<organism evidence="14 15">
    <name type="scientific">Clonorchis sinensis</name>
    <name type="common">Chinese liver fluke</name>
    <dbReference type="NCBI Taxonomy" id="79923"/>
    <lineage>
        <taxon>Eukaryota</taxon>
        <taxon>Metazoa</taxon>
        <taxon>Spiralia</taxon>
        <taxon>Lophotrochozoa</taxon>
        <taxon>Platyhelminthes</taxon>
        <taxon>Trematoda</taxon>
        <taxon>Digenea</taxon>
        <taxon>Opisthorchiida</taxon>
        <taxon>Opisthorchiata</taxon>
        <taxon>Opisthorchiidae</taxon>
        <taxon>Clonorchis</taxon>
    </lineage>
</organism>
<keyword evidence="15" id="KW-1185">Reference proteome</keyword>
<dbReference type="PANTHER" id="PTHR10822:SF30">
    <property type="entry name" value="DALLY-LIKE, ISOFORM A"/>
    <property type="match status" value="1"/>
</dbReference>
<feature type="region of interest" description="Disordered" evidence="12">
    <location>
        <begin position="639"/>
        <end position="679"/>
    </location>
</feature>
<keyword evidence="8" id="KW-0325">Glycoprotein</keyword>
<evidence type="ECO:0000256" key="4">
    <source>
        <dbReference type="ARBA" id="ARBA00022622"/>
    </source>
</evidence>
<comment type="subcellular location">
    <subcellularLocation>
        <location evidence="1">Cell membrane</location>
        <topology evidence="1">Lipid-anchor</topology>
        <topology evidence="1">GPI-anchor</topology>
    </subcellularLocation>
</comment>
<keyword evidence="7" id="KW-0472">Membrane</keyword>
<evidence type="ECO:0000256" key="13">
    <source>
        <dbReference type="SAM" id="SignalP"/>
    </source>
</evidence>
<accession>A0A8T1MLU3</accession>
<evidence type="ECO:0000256" key="8">
    <source>
        <dbReference type="ARBA" id="ARBA00023180"/>
    </source>
</evidence>
<dbReference type="OrthoDB" id="10010764at2759"/>
<dbReference type="Pfam" id="PF01153">
    <property type="entry name" value="Glypican"/>
    <property type="match status" value="1"/>
</dbReference>
<dbReference type="EMBL" id="NIRI02000042">
    <property type="protein sequence ID" value="KAG5450344.1"/>
    <property type="molecule type" value="Genomic_DNA"/>
</dbReference>
<feature type="compositionally biased region" description="Basic and acidic residues" evidence="12">
    <location>
        <begin position="662"/>
        <end position="673"/>
    </location>
</feature>
<dbReference type="GO" id="GO:0005886">
    <property type="term" value="C:plasma membrane"/>
    <property type="evidence" value="ECO:0007669"/>
    <property type="project" value="UniProtKB-SubCell"/>
</dbReference>
<name>A0A8T1MLU3_CLOSI</name>
<dbReference type="InterPro" id="IPR001863">
    <property type="entry name" value="Glypican"/>
</dbReference>
<protein>
    <submittedName>
        <fullName evidence="14">Glypican-6</fullName>
    </submittedName>
</protein>
<evidence type="ECO:0000256" key="12">
    <source>
        <dbReference type="SAM" id="MobiDB-lite"/>
    </source>
</evidence>
<comment type="similarity">
    <text evidence="2 11">Belongs to the glypican family.</text>
</comment>
<sequence length="741" mass="83939">MRFPWTCPLCTFMLSFLVSAQTSENTCARVRKLLQDHRNVTLSRSSDHLPNSLKTAGTPCRLSSGTLNTCCSLTDVYVLYAVSEVEFNHSWNLWLSYVFQTTLNDSVRLQRFFVSGLNTTMAALHSNFKRSYGYNYELNQDFFFQFFDGLAKYMLGQKQNLSLMIDMFFRELLVRIVRLMLLAKSESDLRTADCVAEGLEKQNPFDQTPEIVKALMSRAFPPARIAANALLLGNKMIGSLMNHTSLRLACVRHWLGLRYCSLCSAIVNAYICPYSCRLAFDSCLSSIRPLALKWASFIDRLLPVLGTLQGPTSFPQVNRPIQMHITDAIMNLQRVFSRLDHMLLANCSHHGISLSTRLRRSTLFRYPTSQALPRTDFGQPLYRIEALGDWSRKAVEKYAKFRNLFVDLPARFCTDDFLRTRRPFRASTQPCWDGEDLIDGSSFRIGTEPELLPSISSTGQDTSTGTLYHELQHMIEKLDAITRYHADPDYLLVDNSYVSKYSDTGVSWRNTPEFATTLGRGKLSVPSNVITEFLGSDGKRRGMLNMTAPFELSRLSDGSIGDHQNPIPIHEDGSGSLPSIHQTNTWTLGRESESDGYLLLSNHASDFVVRDPVSPIERHSDFAPPLGSHLDDEDTVVQPYNEPAKPNDVARGKKQTPFDSVTDVRRNQSDSSRKLPGHRSAVVSTTQIRKVQVHQHHDPPNQIWIPAKAVQTLDMHSGVPHSRRFFNSNWYFVFSILLFSL</sequence>
<proteinExistence type="inferred from homology"/>
<keyword evidence="4" id="KW-0336">GPI-anchor</keyword>
<evidence type="ECO:0000256" key="9">
    <source>
        <dbReference type="ARBA" id="ARBA00023207"/>
    </source>
</evidence>
<feature type="chain" id="PRO_5035835152" evidence="13">
    <location>
        <begin position="21"/>
        <end position="741"/>
    </location>
</feature>
<feature type="signal peptide" evidence="13">
    <location>
        <begin position="1"/>
        <end position="20"/>
    </location>
</feature>